<evidence type="ECO:0000256" key="1">
    <source>
        <dbReference type="ARBA" id="ARBA00004651"/>
    </source>
</evidence>
<dbReference type="GO" id="GO:0015087">
    <property type="term" value="F:cobalt ion transmembrane transporter activity"/>
    <property type="evidence" value="ECO:0007669"/>
    <property type="project" value="UniProtKB-UniRule"/>
</dbReference>
<dbReference type="RefSeq" id="WP_106534315.1">
    <property type="nucleotide sequence ID" value="NZ_PYAT01000012.1"/>
</dbReference>
<evidence type="ECO:0000256" key="2">
    <source>
        <dbReference type="ARBA" id="ARBA00009765"/>
    </source>
</evidence>
<evidence type="ECO:0000256" key="3">
    <source>
        <dbReference type="ARBA" id="ARBA00022448"/>
    </source>
</evidence>
<evidence type="ECO:0000256" key="10">
    <source>
        <dbReference type="ARBA" id="ARBA00034269"/>
    </source>
</evidence>
<dbReference type="InterPro" id="IPR045863">
    <property type="entry name" value="CorA_TM1_TM2"/>
</dbReference>
<feature type="transmembrane region" description="Helical" evidence="12">
    <location>
        <begin position="288"/>
        <end position="308"/>
    </location>
</feature>
<comment type="subcellular location">
    <subcellularLocation>
        <location evidence="1">Cell membrane</location>
        <topology evidence="1">Multi-pass membrane protein</topology>
    </subcellularLocation>
    <subcellularLocation>
        <location evidence="12">Membrane</location>
        <topology evidence="12">Multi-pass membrane protein</topology>
    </subcellularLocation>
</comment>
<dbReference type="GO" id="GO:0000287">
    <property type="term" value="F:magnesium ion binding"/>
    <property type="evidence" value="ECO:0007669"/>
    <property type="project" value="TreeGrafter"/>
</dbReference>
<dbReference type="NCBIfam" id="TIGR00383">
    <property type="entry name" value="corA"/>
    <property type="match status" value="1"/>
</dbReference>
<dbReference type="Gene3D" id="3.30.460.20">
    <property type="entry name" value="CorA soluble domain-like"/>
    <property type="match status" value="1"/>
</dbReference>
<keyword evidence="14" id="KW-1185">Reference proteome</keyword>
<keyword evidence="8 12" id="KW-0406">Ion transport</keyword>
<feature type="transmembrane region" description="Helical" evidence="12">
    <location>
        <begin position="257"/>
        <end position="276"/>
    </location>
</feature>
<dbReference type="PANTHER" id="PTHR46494">
    <property type="entry name" value="CORA FAMILY METAL ION TRANSPORTER (EUROFUNG)"/>
    <property type="match status" value="1"/>
</dbReference>
<dbReference type="InterPro" id="IPR004488">
    <property type="entry name" value="Mg/Co-transport_prot_CorA"/>
</dbReference>
<proteinExistence type="inferred from homology"/>
<dbReference type="CDD" id="cd12831">
    <property type="entry name" value="TmCorA-like_u2"/>
    <property type="match status" value="1"/>
</dbReference>
<comment type="catalytic activity">
    <reaction evidence="10">
        <text>Mg(2+)(in) = Mg(2+)(out)</text>
        <dbReference type="Rhea" id="RHEA:29827"/>
        <dbReference type="ChEBI" id="CHEBI:18420"/>
    </reaction>
</comment>
<gene>
    <name evidence="12" type="primary">corA</name>
    <name evidence="13" type="ORF">B0H99_11225</name>
</gene>
<dbReference type="InterPro" id="IPR045861">
    <property type="entry name" value="CorA_cytoplasmic_dom"/>
</dbReference>
<keyword evidence="5 12" id="KW-0812">Transmembrane</keyword>
<evidence type="ECO:0000256" key="9">
    <source>
        <dbReference type="ARBA" id="ARBA00023136"/>
    </source>
</evidence>
<evidence type="ECO:0000256" key="7">
    <source>
        <dbReference type="ARBA" id="ARBA00022989"/>
    </source>
</evidence>
<protein>
    <recommendedName>
        <fullName evidence="12">Magnesium transport protein CorA</fullName>
    </recommendedName>
</protein>
<dbReference type="AlphaFoldDB" id="A0A2P8GAV0"/>
<evidence type="ECO:0000256" key="12">
    <source>
        <dbReference type="RuleBase" id="RU362010"/>
    </source>
</evidence>
<comment type="similarity">
    <text evidence="2 12">Belongs to the CorA metal ion transporter (MIT) (TC 1.A.35) family.</text>
</comment>
<evidence type="ECO:0000313" key="13">
    <source>
        <dbReference type="EMBL" id="PSL31078.1"/>
    </source>
</evidence>
<evidence type="ECO:0000256" key="8">
    <source>
        <dbReference type="ARBA" id="ARBA00023065"/>
    </source>
</evidence>
<sequence length="317" mass="37644">MLRILAITEENELLVNPPLESLESMKWYWADFNMPTDEETSLLGSYFHFHPLAIEDCIHSLQRPKLEHYENLSFLVFHSLNHQTLETSEVDLFITENFTVSFHYEDLQEINYVWDHFRRSTSADRLKPVEVVYKIMDKVVDAVFPIMDELEDRLLGIEYLGEDQLAGNVIIQKTFDIRRDLLKLRHTVMPMRDLVYRILESKRFIIQEQKRAYFQDIHDHLIKLSQLIESNRELTSDIRDSYISMNSFRMNNIMKTLTVITTIFMPLTFLAGIYGMNFENMPELQWESGYFTVLGIMLVTGTGMFLWFKYKGWFNSE</sequence>
<dbReference type="Proteomes" id="UP000242682">
    <property type="component" value="Unassembled WGS sequence"/>
</dbReference>
<dbReference type="GO" id="GO:0050897">
    <property type="term" value="F:cobalt ion binding"/>
    <property type="evidence" value="ECO:0007669"/>
    <property type="project" value="TreeGrafter"/>
</dbReference>
<keyword evidence="9 12" id="KW-0472">Membrane</keyword>
<dbReference type="GO" id="GO:0015095">
    <property type="term" value="F:magnesium ion transmembrane transporter activity"/>
    <property type="evidence" value="ECO:0007669"/>
    <property type="project" value="UniProtKB-UniRule"/>
</dbReference>
<dbReference type="OrthoDB" id="9803416at2"/>
<dbReference type="SUPFAM" id="SSF144083">
    <property type="entry name" value="Magnesium transport protein CorA, transmembrane region"/>
    <property type="match status" value="1"/>
</dbReference>
<dbReference type="EMBL" id="PYAT01000012">
    <property type="protein sequence ID" value="PSL31078.1"/>
    <property type="molecule type" value="Genomic_DNA"/>
</dbReference>
<dbReference type="GO" id="GO:0005886">
    <property type="term" value="C:plasma membrane"/>
    <property type="evidence" value="ECO:0007669"/>
    <property type="project" value="UniProtKB-SubCell"/>
</dbReference>
<dbReference type="Pfam" id="PF01544">
    <property type="entry name" value="CorA"/>
    <property type="match status" value="1"/>
</dbReference>
<dbReference type="InterPro" id="IPR002523">
    <property type="entry name" value="MgTranspt_CorA/ZnTranspt_ZntB"/>
</dbReference>
<keyword evidence="7 12" id="KW-1133">Transmembrane helix</keyword>
<keyword evidence="4 12" id="KW-1003">Cell membrane</keyword>
<dbReference type="FunFam" id="1.20.58.340:FF:000004">
    <property type="entry name" value="Magnesium transport protein CorA"/>
    <property type="match status" value="1"/>
</dbReference>
<comment type="caution">
    <text evidence="13">The sequence shown here is derived from an EMBL/GenBank/DDBJ whole genome shotgun (WGS) entry which is preliminary data.</text>
</comment>
<evidence type="ECO:0000313" key="14">
    <source>
        <dbReference type="Proteomes" id="UP000242682"/>
    </source>
</evidence>
<dbReference type="Gene3D" id="1.20.58.340">
    <property type="entry name" value="Magnesium transport protein CorA, transmembrane region"/>
    <property type="match status" value="2"/>
</dbReference>
<keyword evidence="6 12" id="KW-0460">Magnesium</keyword>
<evidence type="ECO:0000256" key="5">
    <source>
        <dbReference type="ARBA" id="ARBA00022692"/>
    </source>
</evidence>
<comment type="function">
    <text evidence="11">Mediates influx of magnesium ions. Alternates between open and closed states. Activated by low cytoplasmic Mg(2+) levels. Inactive when cytoplasmic Mg(2+) levels are high.</text>
</comment>
<organism evidence="13 14">
    <name type="scientific">Planomicrobium soli</name>
    <dbReference type="NCBI Taxonomy" id="1176648"/>
    <lineage>
        <taxon>Bacteria</taxon>
        <taxon>Bacillati</taxon>
        <taxon>Bacillota</taxon>
        <taxon>Bacilli</taxon>
        <taxon>Bacillales</taxon>
        <taxon>Caryophanaceae</taxon>
        <taxon>Planomicrobium</taxon>
    </lineage>
</organism>
<reference evidence="13 14" key="1">
    <citation type="submission" date="2018-03" db="EMBL/GenBank/DDBJ databases">
        <title>Genomic Encyclopedia of Type Strains, Phase III (KMG-III): the genomes of soil and plant-associated and newly described type strains.</title>
        <authorList>
            <person name="Whitman W."/>
        </authorList>
    </citation>
    <scope>NUCLEOTIDE SEQUENCE [LARGE SCALE GENOMIC DNA]</scope>
    <source>
        <strain evidence="13 14">CGMCC 1.12259</strain>
    </source>
</reference>
<dbReference type="SUPFAM" id="SSF143865">
    <property type="entry name" value="CorA soluble domain-like"/>
    <property type="match status" value="1"/>
</dbReference>
<name>A0A2P8GAV0_9BACL</name>
<accession>A0A2P8GAV0</accession>
<evidence type="ECO:0000256" key="11">
    <source>
        <dbReference type="ARBA" id="ARBA00045497"/>
    </source>
</evidence>
<evidence type="ECO:0000256" key="6">
    <source>
        <dbReference type="ARBA" id="ARBA00022842"/>
    </source>
</evidence>
<dbReference type="PANTHER" id="PTHR46494:SF1">
    <property type="entry name" value="CORA FAMILY METAL ION TRANSPORTER (EUROFUNG)"/>
    <property type="match status" value="1"/>
</dbReference>
<evidence type="ECO:0000256" key="4">
    <source>
        <dbReference type="ARBA" id="ARBA00022475"/>
    </source>
</evidence>
<keyword evidence="3 12" id="KW-0813">Transport</keyword>